<feature type="transmembrane region" description="Helical" evidence="1">
    <location>
        <begin position="72"/>
        <end position="92"/>
    </location>
</feature>
<feature type="transmembrane region" description="Helical" evidence="1">
    <location>
        <begin position="176"/>
        <end position="200"/>
    </location>
</feature>
<feature type="transmembrane region" description="Helical" evidence="1">
    <location>
        <begin position="146"/>
        <end position="169"/>
    </location>
</feature>
<accession>A0ABT9NEV6</accession>
<evidence type="ECO:0000313" key="3">
    <source>
        <dbReference type="Proteomes" id="UP001243212"/>
    </source>
</evidence>
<evidence type="ECO:0000256" key="1">
    <source>
        <dbReference type="SAM" id="Phobius"/>
    </source>
</evidence>
<keyword evidence="1" id="KW-1133">Transmembrane helix</keyword>
<organism evidence="2 3">
    <name type="scientific">Trueperella bonasi</name>
    <dbReference type="NCBI Taxonomy" id="312286"/>
    <lineage>
        <taxon>Bacteria</taxon>
        <taxon>Bacillati</taxon>
        <taxon>Actinomycetota</taxon>
        <taxon>Actinomycetes</taxon>
        <taxon>Actinomycetales</taxon>
        <taxon>Actinomycetaceae</taxon>
        <taxon>Trueperella</taxon>
    </lineage>
</organism>
<proteinExistence type="predicted"/>
<feature type="transmembrane region" description="Helical" evidence="1">
    <location>
        <begin position="20"/>
        <end position="40"/>
    </location>
</feature>
<keyword evidence="1" id="KW-0812">Transmembrane</keyword>
<reference evidence="2 3" key="1">
    <citation type="submission" date="2023-07" db="EMBL/GenBank/DDBJ databases">
        <title>Sequencing the genomes of 1000 actinobacteria strains.</title>
        <authorList>
            <person name="Klenk H.-P."/>
        </authorList>
    </citation>
    <scope>NUCLEOTIDE SEQUENCE [LARGE SCALE GENOMIC DNA]</scope>
    <source>
        <strain evidence="2 3">DSM 17163</strain>
    </source>
</reference>
<sequence>MITRYAFSRLHALHHSRGLATIVVAIFALAGFSIIMGRWGGQFLSSATGMDLAAIMGPPSTLVIWNQWMSSLNQIVLLVIAIWAGHTAYALRRDGTAKCLLTKPMSREAILHTSWLVPLLLTVAIAGIGSIGVTGIGHALYSDVSWSLAASFGLWVLNVTLWSSIGALAGTLTSSIISAIVVPVAALLIVGIFSSILMIANHTFAGLFPLSTTAVSSGITGDACWPIISAGITIVLAISVATWLFAREDL</sequence>
<keyword evidence="3" id="KW-1185">Reference proteome</keyword>
<name>A0ABT9NEV6_9ACTO</name>
<dbReference type="EMBL" id="JAUSQX010000001">
    <property type="protein sequence ID" value="MDP9805900.1"/>
    <property type="molecule type" value="Genomic_DNA"/>
</dbReference>
<comment type="caution">
    <text evidence="2">The sequence shown here is derived from an EMBL/GenBank/DDBJ whole genome shotgun (WGS) entry which is preliminary data.</text>
</comment>
<gene>
    <name evidence="2" type="ORF">J2S70_000482</name>
</gene>
<dbReference type="Proteomes" id="UP001243212">
    <property type="component" value="Unassembled WGS sequence"/>
</dbReference>
<protein>
    <submittedName>
        <fullName evidence="2">ABC-type transport system involved in multi-copper enzyme maturation permease subunit</fullName>
    </submittedName>
</protein>
<keyword evidence="1" id="KW-0472">Membrane</keyword>
<evidence type="ECO:0000313" key="2">
    <source>
        <dbReference type="EMBL" id="MDP9805900.1"/>
    </source>
</evidence>
<dbReference type="RefSeq" id="WP_307682153.1">
    <property type="nucleotide sequence ID" value="NZ_JAUSQX010000001.1"/>
</dbReference>
<feature type="transmembrane region" description="Helical" evidence="1">
    <location>
        <begin position="225"/>
        <end position="246"/>
    </location>
</feature>
<feature type="transmembrane region" description="Helical" evidence="1">
    <location>
        <begin position="113"/>
        <end position="140"/>
    </location>
</feature>